<dbReference type="InterPro" id="IPR047217">
    <property type="entry name" value="S49_SppA_67K_type_N"/>
</dbReference>
<evidence type="ECO:0000256" key="7">
    <source>
        <dbReference type="PIRSR" id="PIRSR001217-1"/>
    </source>
</evidence>
<dbReference type="RefSeq" id="WP_148910213.1">
    <property type="nucleotide sequence ID" value="NZ_VNHX01000030.1"/>
</dbReference>
<dbReference type="PANTHER" id="PTHR33209:SF1">
    <property type="entry name" value="PEPTIDASE S49 DOMAIN-CONTAINING PROTEIN"/>
    <property type="match status" value="1"/>
</dbReference>
<evidence type="ECO:0000256" key="3">
    <source>
        <dbReference type="ARBA" id="ARBA00022670"/>
    </source>
</evidence>
<protein>
    <submittedName>
        <fullName evidence="10">Protease-4</fullName>
    </submittedName>
</protein>
<accession>A0A5S5D0V1</accession>
<dbReference type="GO" id="GO:0008236">
    <property type="term" value="F:serine-type peptidase activity"/>
    <property type="evidence" value="ECO:0007669"/>
    <property type="project" value="UniProtKB-KW"/>
</dbReference>
<reference evidence="10 11" key="1">
    <citation type="submission" date="2019-07" db="EMBL/GenBank/DDBJ databases">
        <title>Genomic Encyclopedia of Archaeal and Bacterial Type Strains, Phase II (KMG-II): from individual species to whole genera.</title>
        <authorList>
            <person name="Goeker M."/>
        </authorList>
    </citation>
    <scope>NUCLEOTIDE SEQUENCE [LARGE SCALE GENOMIC DNA]</scope>
    <source>
        <strain evidence="10 11">DSM 18850</strain>
    </source>
</reference>
<keyword evidence="11" id="KW-1185">Reference proteome</keyword>
<dbReference type="GO" id="GO:0006465">
    <property type="term" value="P:signal peptide processing"/>
    <property type="evidence" value="ECO:0007669"/>
    <property type="project" value="InterPro"/>
</dbReference>
<dbReference type="SUPFAM" id="SSF52096">
    <property type="entry name" value="ClpP/crotonase"/>
    <property type="match status" value="2"/>
</dbReference>
<dbReference type="Proteomes" id="UP000325105">
    <property type="component" value="Unassembled WGS sequence"/>
</dbReference>
<dbReference type="Pfam" id="PF01343">
    <property type="entry name" value="Peptidase_S49"/>
    <property type="match status" value="2"/>
</dbReference>
<dbReference type="NCBIfam" id="TIGR00706">
    <property type="entry name" value="SppA_dom"/>
    <property type="match status" value="1"/>
</dbReference>
<dbReference type="AlphaFoldDB" id="A0A5S5D0V1"/>
<evidence type="ECO:0000256" key="2">
    <source>
        <dbReference type="ARBA" id="ARBA00008683"/>
    </source>
</evidence>
<evidence type="ECO:0000256" key="4">
    <source>
        <dbReference type="ARBA" id="ARBA00022801"/>
    </source>
</evidence>
<evidence type="ECO:0000256" key="6">
    <source>
        <dbReference type="ARBA" id="ARBA00023136"/>
    </source>
</evidence>
<comment type="subcellular location">
    <subcellularLocation>
        <location evidence="1">Membrane</location>
    </subcellularLocation>
</comment>
<dbReference type="InterPro" id="IPR047272">
    <property type="entry name" value="S49_SppA_C"/>
</dbReference>
<organism evidence="10 11">
    <name type="scientific">Sphingobacterium allocomposti</name>
    <dbReference type="NCBI Taxonomy" id="415956"/>
    <lineage>
        <taxon>Bacteria</taxon>
        <taxon>Pseudomonadati</taxon>
        <taxon>Bacteroidota</taxon>
        <taxon>Sphingobacteriia</taxon>
        <taxon>Sphingobacteriales</taxon>
        <taxon>Sphingobacteriaceae</taxon>
        <taxon>Sphingobacterium</taxon>
    </lineage>
</organism>
<comment type="caution">
    <text evidence="10">The sequence shown here is derived from an EMBL/GenBank/DDBJ whole genome shotgun (WGS) entry which is preliminary data.</text>
</comment>
<feature type="domain" description="Peptidase S49" evidence="9">
    <location>
        <begin position="127"/>
        <end position="278"/>
    </location>
</feature>
<evidence type="ECO:0000256" key="1">
    <source>
        <dbReference type="ARBA" id="ARBA00004370"/>
    </source>
</evidence>
<keyword evidence="8" id="KW-0812">Transmembrane</keyword>
<dbReference type="PIRSF" id="PIRSF001217">
    <property type="entry name" value="Protease_4_SppA"/>
    <property type="match status" value="1"/>
</dbReference>
<evidence type="ECO:0000256" key="5">
    <source>
        <dbReference type="ARBA" id="ARBA00022825"/>
    </source>
</evidence>
<dbReference type="InterPro" id="IPR002142">
    <property type="entry name" value="Peptidase_S49"/>
</dbReference>
<keyword evidence="8" id="KW-1133">Transmembrane helix</keyword>
<proteinExistence type="inferred from homology"/>
<dbReference type="InterPro" id="IPR029045">
    <property type="entry name" value="ClpP/crotonase-like_dom_sf"/>
</dbReference>
<name>A0A5S5D0V1_9SPHI</name>
<dbReference type="CDD" id="cd07023">
    <property type="entry name" value="S49_Sppa_N_C"/>
    <property type="match status" value="1"/>
</dbReference>
<evidence type="ECO:0000259" key="9">
    <source>
        <dbReference type="Pfam" id="PF01343"/>
    </source>
</evidence>
<feature type="transmembrane region" description="Helical" evidence="8">
    <location>
        <begin position="7"/>
        <end position="30"/>
    </location>
</feature>
<evidence type="ECO:0000313" key="10">
    <source>
        <dbReference type="EMBL" id="TYP88736.1"/>
    </source>
</evidence>
<comment type="similarity">
    <text evidence="2">Belongs to the peptidase S49 family.</text>
</comment>
<dbReference type="InterPro" id="IPR004634">
    <property type="entry name" value="Pept_S49_pIV"/>
</dbReference>
<sequence>MRSFFKYVLATITGIGIVVVILFAILVGMITSAINQVGSSKESAVPSNAVLYVTLDYNIPERSSPNPLEGLNVPGYGEMKTLGLNDILSRIAAAKADSRIKGIYLNPRQVNVGMASLKQIRDALLDFKESGKFVVAYSDMYTQKAYYVASVADSVFIHPEGALEFKGLSASVTFLKEALDKLGVEMQVVKVGTYKSAVEPFLLNEMSPANREQMSSYLESMYEGILSDIAGTRNIASDTLRYVADNYLIRSAEDAVHRKFADGIRYKDEMLTSLRKRLGAEERRELPAVSLLDYTEANSAESSGGRIAVLYAAGDIVDGEGAENTIGGDRFSRELRRLRRDDRVKAVVLRVNSPGGSALASDIIAREVELTKKVKPIVVSMGDYAASGGYYIAALADSIFAERETLTGSIGVFGLIPNLQGLLNNKLGIHIDEVKTGRFSDLLGSPDRPLTAEERAIIQMEVERVYKTFVGKVAKGRGMTAARVDSLGQGRVWTGSQAQAYGLVDEIGGLQRAIQSAASKAKLSNYKVVSYPSVKDPFSSLLGASKEKIKMWMFDDGLAEYRSYIEQLRTVVRSSGIQTRLPYTVEIR</sequence>
<dbReference type="NCBIfam" id="TIGR00705">
    <property type="entry name" value="SppA_67K"/>
    <property type="match status" value="1"/>
</dbReference>
<dbReference type="OrthoDB" id="9764363at2"/>
<evidence type="ECO:0000256" key="8">
    <source>
        <dbReference type="SAM" id="Phobius"/>
    </source>
</evidence>
<dbReference type="PANTHER" id="PTHR33209">
    <property type="entry name" value="PROTEASE 4"/>
    <property type="match status" value="1"/>
</dbReference>
<keyword evidence="3 10" id="KW-0645">Protease</keyword>
<keyword evidence="5" id="KW-0720">Serine protease</keyword>
<feature type="active site" description="Proton donor/acceptor" evidence="7">
    <location>
        <position position="195"/>
    </location>
</feature>
<keyword evidence="4" id="KW-0378">Hydrolase</keyword>
<dbReference type="InterPro" id="IPR004635">
    <property type="entry name" value="Pept_S49_SppA"/>
</dbReference>
<dbReference type="Gene3D" id="3.90.226.10">
    <property type="entry name" value="2-enoyl-CoA Hydratase, Chain A, domain 1"/>
    <property type="match status" value="2"/>
</dbReference>
<dbReference type="Gene3D" id="6.20.330.10">
    <property type="match status" value="1"/>
</dbReference>
<feature type="domain" description="Peptidase S49" evidence="9">
    <location>
        <begin position="371"/>
        <end position="523"/>
    </location>
</feature>
<dbReference type="GO" id="GO:0016020">
    <property type="term" value="C:membrane"/>
    <property type="evidence" value="ECO:0007669"/>
    <property type="project" value="UniProtKB-SubCell"/>
</dbReference>
<dbReference type="EMBL" id="VNHX01000030">
    <property type="protein sequence ID" value="TYP88736.1"/>
    <property type="molecule type" value="Genomic_DNA"/>
</dbReference>
<keyword evidence="6 8" id="KW-0472">Membrane</keyword>
<gene>
    <name evidence="10" type="ORF">BC792_13037</name>
</gene>
<feature type="active site" description="Nucleophile" evidence="7">
    <location>
        <position position="387"/>
    </location>
</feature>
<dbReference type="CDD" id="cd07018">
    <property type="entry name" value="S49_SppA_67K_type"/>
    <property type="match status" value="1"/>
</dbReference>
<evidence type="ECO:0000313" key="11">
    <source>
        <dbReference type="Proteomes" id="UP000325105"/>
    </source>
</evidence>